<protein>
    <submittedName>
        <fullName evidence="1">Uncharacterized protein</fullName>
    </submittedName>
</protein>
<sequence length="96" mass="10276">MRAAAYGGAAAGLDCRHMRGDAEVDAEQWLHPGGCGGLREAHRPGDHVPVGQRQRPDPALGCPRDEVMGVRGTVAGRKPTTDMQVRDAFPHSILRP</sequence>
<evidence type="ECO:0000313" key="1">
    <source>
        <dbReference type="EMBL" id="OEV21346.1"/>
    </source>
</evidence>
<dbReference type="AlphaFoldDB" id="A0A1E7LYW8"/>
<organism evidence="1 2">
    <name type="scientific">Streptomyces nanshensis</name>
    <dbReference type="NCBI Taxonomy" id="518642"/>
    <lineage>
        <taxon>Bacteria</taxon>
        <taxon>Bacillati</taxon>
        <taxon>Actinomycetota</taxon>
        <taxon>Actinomycetes</taxon>
        <taxon>Kitasatosporales</taxon>
        <taxon>Streptomycetaceae</taxon>
        <taxon>Streptomyces</taxon>
    </lineage>
</organism>
<accession>A0A1E7LYW8</accession>
<comment type="caution">
    <text evidence="1">The sequence shown here is derived from an EMBL/GenBank/DDBJ whole genome shotgun (WGS) entry which is preliminary data.</text>
</comment>
<dbReference type="Proteomes" id="UP000175971">
    <property type="component" value="Unassembled WGS sequence"/>
</dbReference>
<evidence type="ECO:0000313" key="2">
    <source>
        <dbReference type="Proteomes" id="UP000175971"/>
    </source>
</evidence>
<keyword evidence="2" id="KW-1185">Reference proteome</keyword>
<reference evidence="1 2" key="1">
    <citation type="journal article" date="2016" name="Front. Microbiol.">
        <title>Comparative Genomics Analysis of Streptomyces Species Reveals Their Adaptation to the Marine Environment and Their Diversity at the Genomic Level.</title>
        <authorList>
            <person name="Tian X."/>
            <person name="Zhang Z."/>
            <person name="Yang T."/>
            <person name="Chen M."/>
            <person name="Li J."/>
            <person name="Chen F."/>
            <person name="Yang J."/>
            <person name="Li W."/>
            <person name="Zhang B."/>
            <person name="Zhang Z."/>
            <person name="Wu J."/>
            <person name="Zhang C."/>
            <person name="Long L."/>
            <person name="Xiao J."/>
        </authorList>
    </citation>
    <scope>NUCLEOTIDE SEQUENCE [LARGE SCALE GENOMIC DNA]</scope>
    <source>
        <strain evidence="1 2">SCSIO M10372</strain>
    </source>
</reference>
<name>A0A1E7LYW8_9ACTN</name>
<dbReference type="EMBL" id="LJGZ01000011">
    <property type="protein sequence ID" value="OEV21346.1"/>
    <property type="molecule type" value="Genomic_DNA"/>
</dbReference>
<gene>
    <name evidence="1" type="ORF">AN221_07280</name>
</gene>
<proteinExistence type="predicted"/>